<comment type="caution">
    <text evidence="2">The sequence shown here is derived from an EMBL/GenBank/DDBJ whole genome shotgun (WGS) entry which is preliminary data.</text>
</comment>
<proteinExistence type="predicted"/>
<evidence type="ECO:0000313" key="2">
    <source>
        <dbReference type="EMBL" id="TDY44498.1"/>
    </source>
</evidence>
<keyword evidence="3" id="KW-1185">Reference proteome</keyword>
<sequence length="95" mass="10958">MKHEPLSHCPDRTNAAILRAGFNAGSRAAHERKPNDRTHPQDAPVPRFFVRLRITLRRLFTRGTPDHTCVCDIDARLLELELHKLNMQHLGNLHH</sequence>
<dbReference type="AlphaFoldDB" id="A0A4R8LMQ5"/>
<name>A0A4R8LMQ5_9BURK</name>
<feature type="region of interest" description="Disordered" evidence="1">
    <location>
        <begin position="21"/>
        <end position="44"/>
    </location>
</feature>
<feature type="compositionally biased region" description="Basic and acidic residues" evidence="1">
    <location>
        <begin position="28"/>
        <end position="40"/>
    </location>
</feature>
<dbReference type="OrthoDB" id="9941195at2"/>
<protein>
    <submittedName>
        <fullName evidence="2">Uncharacterized protein</fullName>
    </submittedName>
</protein>
<dbReference type="RefSeq" id="WP_134194119.1">
    <property type="nucleotide sequence ID" value="NZ_JBHLUW010000008.1"/>
</dbReference>
<reference evidence="2 3" key="1">
    <citation type="submission" date="2019-03" db="EMBL/GenBank/DDBJ databases">
        <title>Genomic Encyclopedia of Type Strains, Phase III (KMG-III): the genomes of soil and plant-associated and newly described type strains.</title>
        <authorList>
            <person name="Whitman W."/>
        </authorList>
    </citation>
    <scope>NUCLEOTIDE SEQUENCE [LARGE SCALE GENOMIC DNA]</scope>
    <source>
        <strain evidence="2 3">LMG 29544</strain>
    </source>
</reference>
<accession>A0A4R8LMQ5</accession>
<dbReference type="EMBL" id="SORE01000016">
    <property type="protein sequence ID" value="TDY44498.1"/>
    <property type="molecule type" value="Genomic_DNA"/>
</dbReference>
<evidence type="ECO:0000313" key="3">
    <source>
        <dbReference type="Proteomes" id="UP000295509"/>
    </source>
</evidence>
<evidence type="ECO:0000256" key="1">
    <source>
        <dbReference type="SAM" id="MobiDB-lite"/>
    </source>
</evidence>
<organism evidence="2 3">
    <name type="scientific">Paraburkholderia rhizosphaerae</name>
    <dbReference type="NCBI Taxonomy" id="480658"/>
    <lineage>
        <taxon>Bacteria</taxon>
        <taxon>Pseudomonadati</taxon>
        <taxon>Pseudomonadota</taxon>
        <taxon>Betaproteobacteria</taxon>
        <taxon>Burkholderiales</taxon>
        <taxon>Burkholderiaceae</taxon>
        <taxon>Paraburkholderia</taxon>
    </lineage>
</organism>
<gene>
    <name evidence="2" type="ORF">BX592_116146</name>
</gene>
<dbReference type="Proteomes" id="UP000295509">
    <property type="component" value="Unassembled WGS sequence"/>
</dbReference>